<feature type="transmembrane region" description="Helical" evidence="9">
    <location>
        <begin position="174"/>
        <end position="193"/>
    </location>
</feature>
<evidence type="ECO:0000256" key="8">
    <source>
        <dbReference type="ARBA" id="ARBA00023136"/>
    </source>
</evidence>
<feature type="transmembrane region" description="Helical" evidence="9">
    <location>
        <begin position="384"/>
        <end position="408"/>
    </location>
</feature>
<keyword evidence="5" id="KW-0997">Cell inner membrane</keyword>
<name>A0A0B5BDY1_9BACT</name>
<keyword evidence="7 9" id="KW-1133">Transmembrane helix</keyword>
<feature type="transmembrane region" description="Helical" evidence="9">
    <location>
        <begin position="249"/>
        <end position="267"/>
    </location>
</feature>
<comment type="subcellular location">
    <subcellularLocation>
        <location evidence="1">Cell inner membrane</location>
        <topology evidence="1">Multi-pass membrane protein</topology>
    </subcellularLocation>
</comment>
<gene>
    <name evidence="10" type="ORF">GPICK_01830</name>
</gene>
<comment type="similarity">
    <text evidence="2">Belongs to the DcuA/DcuB transporter (TC 2.A.13.1) family.</text>
</comment>
<dbReference type="GO" id="GO:0015556">
    <property type="term" value="F:C4-dicarboxylate transmembrane transporter activity"/>
    <property type="evidence" value="ECO:0007669"/>
    <property type="project" value="InterPro"/>
</dbReference>
<dbReference type="HOGENOM" id="CLU_036056_1_1_7"/>
<dbReference type="NCBIfam" id="NF006927">
    <property type="entry name" value="PRK09412.1"/>
    <property type="match status" value="1"/>
</dbReference>
<dbReference type="KEGG" id="gpi:GPICK_01830"/>
<feature type="transmembrane region" description="Helical" evidence="9">
    <location>
        <begin position="437"/>
        <end position="456"/>
    </location>
</feature>
<dbReference type="EMBL" id="CP009788">
    <property type="protein sequence ID" value="AJE02281.1"/>
    <property type="molecule type" value="Genomic_DNA"/>
</dbReference>
<feature type="transmembrane region" description="Helical" evidence="9">
    <location>
        <begin position="287"/>
        <end position="304"/>
    </location>
</feature>
<dbReference type="RefSeq" id="WP_039740025.1">
    <property type="nucleotide sequence ID" value="NZ_CP009788.1"/>
</dbReference>
<dbReference type="PANTHER" id="PTHR36106:SF1">
    <property type="entry name" value="ANAEROBIC C4-DICARBOXYLATE TRANSPORTER DCUB"/>
    <property type="match status" value="1"/>
</dbReference>
<feature type="transmembrane region" description="Helical" evidence="9">
    <location>
        <begin position="354"/>
        <end position="372"/>
    </location>
</feature>
<protein>
    <submittedName>
        <fullName evidence="10">C4-dicarboxylate ABC transporter</fullName>
    </submittedName>
</protein>
<feature type="transmembrane region" description="Helical" evidence="9">
    <location>
        <begin position="6"/>
        <end position="39"/>
    </location>
</feature>
<dbReference type="NCBIfam" id="TIGR00770">
    <property type="entry name" value="Dcu"/>
    <property type="match status" value="1"/>
</dbReference>
<evidence type="ECO:0000313" key="10">
    <source>
        <dbReference type="EMBL" id="AJE02281.1"/>
    </source>
</evidence>
<feature type="transmembrane region" description="Helical" evidence="9">
    <location>
        <begin position="51"/>
        <end position="74"/>
    </location>
</feature>
<dbReference type="Pfam" id="PF03605">
    <property type="entry name" value="DcuA_DcuB"/>
    <property type="match status" value="1"/>
</dbReference>
<evidence type="ECO:0000256" key="4">
    <source>
        <dbReference type="ARBA" id="ARBA00022475"/>
    </source>
</evidence>
<dbReference type="NCBIfam" id="NF009136">
    <property type="entry name" value="PRK12489.1"/>
    <property type="match status" value="1"/>
</dbReference>
<dbReference type="PANTHER" id="PTHR36106">
    <property type="entry name" value="ANAEROBIC C4-DICARBOXYLATE TRANSPORTER DCUB"/>
    <property type="match status" value="1"/>
</dbReference>
<keyword evidence="6 9" id="KW-0812">Transmembrane</keyword>
<accession>A0A0B5BDY1</accession>
<proteinExistence type="inferred from homology"/>
<evidence type="ECO:0000256" key="6">
    <source>
        <dbReference type="ARBA" id="ARBA00022692"/>
    </source>
</evidence>
<evidence type="ECO:0000256" key="7">
    <source>
        <dbReference type="ARBA" id="ARBA00022989"/>
    </source>
</evidence>
<keyword evidence="3" id="KW-0813">Transport</keyword>
<feature type="transmembrane region" description="Helical" evidence="9">
    <location>
        <begin position="316"/>
        <end position="334"/>
    </location>
</feature>
<keyword evidence="8 9" id="KW-0472">Membrane</keyword>
<keyword evidence="11" id="KW-1185">Reference proteome</keyword>
<dbReference type="STRING" id="345632.GPICK_01830"/>
<dbReference type="AlphaFoldDB" id="A0A0B5BDY1"/>
<evidence type="ECO:0000313" key="11">
    <source>
        <dbReference type="Proteomes" id="UP000057609"/>
    </source>
</evidence>
<evidence type="ECO:0000256" key="5">
    <source>
        <dbReference type="ARBA" id="ARBA00022519"/>
    </source>
</evidence>
<dbReference type="GO" id="GO:0005886">
    <property type="term" value="C:plasma membrane"/>
    <property type="evidence" value="ECO:0007669"/>
    <property type="project" value="UniProtKB-SubCell"/>
</dbReference>
<dbReference type="PIRSF" id="PIRSF004539">
    <property type="entry name" value="C4-dicrbxl_trns"/>
    <property type="match status" value="1"/>
</dbReference>
<organism evidence="10 11">
    <name type="scientific">Geobacter pickeringii</name>
    <dbReference type="NCBI Taxonomy" id="345632"/>
    <lineage>
        <taxon>Bacteria</taxon>
        <taxon>Pseudomonadati</taxon>
        <taxon>Thermodesulfobacteriota</taxon>
        <taxon>Desulfuromonadia</taxon>
        <taxon>Geobacterales</taxon>
        <taxon>Geobacteraceae</taxon>
        <taxon>Geobacter</taxon>
    </lineage>
</organism>
<evidence type="ECO:0000256" key="1">
    <source>
        <dbReference type="ARBA" id="ARBA00004429"/>
    </source>
</evidence>
<evidence type="ECO:0000256" key="3">
    <source>
        <dbReference type="ARBA" id="ARBA00022448"/>
    </source>
</evidence>
<dbReference type="InterPro" id="IPR004668">
    <property type="entry name" value="Anaer_Dcu_memb_transpt"/>
</dbReference>
<sequence length="460" mass="48484">MFWLEFAVVLTAIFIGARMGGIGLGVMGGLGLAVLTFVFHLQPTTPPIDVMLMIAAVVTAAGVLQAAGGLDYLVGVAERILRSNPDRITFFGPLVTYFFTLFAGTGHVAYSVLPVIAEVSRETGVRPERPLSISVIASQQAITASPISAATVALLGLLGGTTAKLGFHIELIDILKVCIPSTLIGVILAAFVANRMGKDLAKDPEYQQRITDGLVPELNFCEPTPAGARSLGAASSTFEKKEAPATAKIAVALFLIGAISVVLFGSFPALRPEWLVAGKAVKMGMPHVIELVMLSVAALMILICKVNVTKAVEGSVFIAGVQAVIAIFGIAWMGDTFFQGNMEFLGGSIKSMVTAAPWLFAFALFVLSVLLYSQAATVRALMPLGITLGIPAPALMAMFPAVNGYFFIPNYPTIVAAINFDRTGTTRIGRYVLNHSFMLPGLVATASSVAIGFLLVKLLF</sequence>
<feature type="transmembrane region" description="Helical" evidence="9">
    <location>
        <begin position="94"/>
        <end position="120"/>
    </location>
</feature>
<evidence type="ECO:0000256" key="2">
    <source>
        <dbReference type="ARBA" id="ARBA00006413"/>
    </source>
</evidence>
<reference evidence="10 11" key="1">
    <citation type="journal article" date="2015" name="Genome Announc.">
        <title>Complete Genome of Geobacter pickeringii G13T, a Metal-Reducing Isolate from Sedimentary Kaolin Deposits.</title>
        <authorList>
            <person name="Badalamenti J.P."/>
            <person name="Bond D.R."/>
        </authorList>
    </citation>
    <scope>NUCLEOTIDE SEQUENCE [LARGE SCALE GENOMIC DNA]</scope>
    <source>
        <strain evidence="10 11">G13</strain>
    </source>
</reference>
<evidence type="ECO:0000256" key="9">
    <source>
        <dbReference type="SAM" id="Phobius"/>
    </source>
</evidence>
<dbReference type="OrthoDB" id="9770910at2"/>
<keyword evidence="4" id="KW-1003">Cell membrane</keyword>
<dbReference type="Proteomes" id="UP000057609">
    <property type="component" value="Chromosome"/>
</dbReference>